<evidence type="ECO:0000256" key="3">
    <source>
        <dbReference type="ARBA" id="ARBA00023172"/>
    </source>
</evidence>
<organism evidence="6 7">
    <name type="scientific">Tanacetum coccineum</name>
    <dbReference type="NCBI Taxonomy" id="301880"/>
    <lineage>
        <taxon>Eukaryota</taxon>
        <taxon>Viridiplantae</taxon>
        <taxon>Streptophyta</taxon>
        <taxon>Embryophyta</taxon>
        <taxon>Tracheophyta</taxon>
        <taxon>Spermatophyta</taxon>
        <taxon>Magnoliopsida</taxon>
        <taxon>eudicotyledons</taxon>
        <taxon>Gunneridae</taxon>
        <taxon>Pentapetalae</taxon>
        <taxon>asterids</taxon>
        <taxon>campanulids</taxon>
        <taxon>Asterales</taxon>
        <taxon>Asteraceae</taxon>
        <taxon>Asteroideae</taxon>
        <taxon>Anthemideae</taxon>
        <taxon>Anthemidinae</taxon>
        <taxon>Tanacetum</taxon>
    </lineage>
</organism>
<dbReference type="Pfam" id="PF10551">
    <property type="entry name" value="MULE"/>
    <property type="match status" value="1"/>
</dbReference>
<evidence type="ECO:0000313" key="7">
    <source>
        <dbReference type="Proteomes" id="UP001151760"/>
    </source>
</evidence>
<feature type="domain" description="MULE transposase" evidence="5">
    <location>
        <begin position="199"/>
        <end position="294"/>
    </location>
</feature>
<reference evidence="6" key="1">
    <citation type="journal article" date="2022" name="Int. J. Mol. Sci.">
        <title>Draft Genome of Tanacetum Coccineum: Genomic Comparison of Closely Related Tanacetum-Family Plants.</title>
        <authorList>
            <person name="Yamashiro T."/>
            <person name="Shiraishi A."/>
            <person name="Nakayama K."/>
            <person name="Satake H."/>
        </authorList>
    </citation>
    <scope>NUCLEOTIDE SEQUENCE</scope>
</reference>
<evidence type="ECO:0000256" key="4">
    <source>
        <dbReference type="SAM" id="MobiDB-lite"/>
    </source>
</evidence>
<dbReference type="Proteomes" id="UP001151760">
    <property type="component" value="Unassembled WGS sequence"/>
</dbReference>
<comment type="caution">
    <text evidence="6">The sequence shown here is derived from an EMBL/GenBank/DDBJ whole genome shotgun (WGS) entry which is preliminary data.</text>
</comment>
<protein>
    <submittedName>
        <fullName evidence="6">Multidrug resistance-associated protein 5</fullName>
    </submittedName>
</protein>
<keyword evidence="3" id="KW-0233">DNA recombination</keyword>
<evidence type="ECO:0000256" key="1">
    <source>
        <dbReference type="ARBA" id="ARBA00022578"/>
    </source>
</evidence>
<keyword evidence="7" id="KW-1185">Reference proteome</keyword>
<keyword evidence="2" id="KW-0238">DNA-binding</keyword>
<feature type="compositionally biased region" description="Low complexity" evidence="4">
    <location>
        <begin position="469"/>
        <end position="492"/>
    </location>
</feature>
<evidence type="ECO:0000313" key="6">
    <source>
        <dbReference type="EMBL" id="GJT61828.1"/>
    </source>
</evidence>
<dbReference type="PANTHER" id="PTHR31973:SF189">
    <property type="entry name" value="TRANSPOSASE, MUDR, PLANT, MULE TRANSPOSASE DOMAIN PROTEIN-RELATED"/>
    <property type="match status" value="1"/>
</dbReference>
<keyword evidence="1" id="KW-0815">Transposition</keyword>
<accession>A0ABQ5FF10</accession>
<feature type="region of interest" description="Disordered" evidence="4">
    <location>
        <begin position="404"/>
        <end position="443"/>
    </location>
</feature>
<evidence type="ECO:0000259" key="5">
    <source>
        <dbReference type="Pfam" id="PF10551"/>
    </source>
</evidence>
<proteinExistence type="predicted"/>
<dbReference type="PROSITE" id="PS01007">
    <property type="entry name" value="TRANSPOSASE_MUTATOR"/>
    <property type="match status" value="1"/>
</dbReference>
<name>A0ABQ5FF10_9ASTR</name>
<reference evidence="6" key="2">
    <citation type="submission" date="2022-01" db="EMBL/GenBank/DDBJ databases">
        <authorList>
            <person name="Yamashiro T."/>
            <person name="Shiraishi A."/>
            <person name="Satake H."/>
            <person name="Nakayama K."/>
        </authorList>
    </citation>
    <scope>NUCLEOTIDE SEQUENCE</scope>
</reference>
<gene>
    <name evidence="6" type="ORF">Tco_1005361</name>
</gene>
<feature type="compositionally biased region" description="Basic residues" evidence="4">
    <location>
        <begin position="408"/>
        <end position="422"/>
    </location>
</feature>
<evidence type="ECO:0000256" key="2">
    <source>
        <dbReference type="ARBA" id="ARBA00023125"/>
    </source>
</evidence>
<dbReference type="EMBL" id="BQNB010017321">
    <property type="protein sequence ID" value="GJT61828.1"/>
    <property type="molecule type" value="Genomic_DNA"/>
</dbReference>
<dbReference type="PANTHER" id="PTHR31973">
    <property type="entry name" value="POLYPROTEIN, PUTATIVE-RELATED"/>
    <property type="match status" value="1"/>
</dbReference>
<sequence>MLRRKVGEALRRKGCDDSFIRWSMLRRNPSGVSQFKEYLTYYALENGFSLWYERSEEVRVVAKCGQRPPRLSDPEKGKQRKQTKYHSWIAKIFGDKIKANPDIRLCDIADLVMKKYKFKVSPTQCTNAKKYALTEYEKIIGEHYSMLRSYGKAILDSNLGSTVKLGVTVNPDGKTYFDRFYVCFVGLTDGWKAWCRKIIALDGCLLKSPNQGEILTTIGRDGNNHIYPVAWAVVNVENKDNWTWFLELLEQDLGSSRGNGLTLMSDQHKGLIEAVKDVMPNAEHRQCARHIYENFRKQYPGLEFRQLLWEASKASYPQLFNKIIDKIKSANPNAHKYLMDKNPKIWSRAFFELLLTMLEAIRVIVLERMNKMRENSRKWNPEVCPNIKKILEWLKEQQSMYSTVLPPKPRKLPGRPRKKRIRSMGEGGSSTRVSKVGRPRNKQSVNDLEDVDVVHRGPMRDEGAGGSRGCARGSRARGGVSRSRGGTSRSRGGASVMRFLALGWHLEEIHVTWAHLEKKRTKLRLYTKNHEELCIQSVETASPL</sequence>
<dbReference type="InterPro" id="IPR018289">
    <property type="entry name" value="MULE_transposase_dom"/>
</dbReference>
<dbReference type="InterPro" id="IPR001207">
    <property type="entry name" value="Transposase_mutator"/>
</dbReference>
<feature type="region of interest" description="Disordered" evidence="4">
    <location>
        <begin position="457"/>
        <end position="492"/>
    </location>
</feature>